<accession>A0A089HNJ9</accession>
<name>A0A089HNJ9_PAEDU</name>
<keyword evidence="5" id="KW-0805">Transcription regulation</keyword>
<dbReference type="Pfam" id="PF04552">
    <property type="entry name" value="Sigma54_DBD"/>
    <property type="match status" value="1"/>
</dbReference>
<keyword evidence="4" id="KW-0548">Nucleotidyltransferase</keyword>
<dbReference type="STRING" id="44251.PDUR_10440"/>
<dbReference type="InterPro" id="IPR007634">
    <property type="entry name" value="RNA_pol_sigma_54_DNA-bd"/>
</dbReference>
<dbReference type="GO" id="GO:0006352">
    <property type="term" value="P:DNA-templated transcription initiation"/>
    <property type="evidence" value="ECO:0007669"/>
    <property type="project" value="InterPro"/>
</dbReference>
<dbReference type="GO" id="GO:0003677">
    <property type="term" value="F:DNA binding"/>
    <property type="evidence" value="ECO:0007669"/>
    <property type="project" value="UniProtKB-KW"/>
</dbReference>
<evidence type="ECO:0000259" key="9">
    <source>
        <dbReference type="Pfam" id="PF04552"/>
    </source>
</evidence>
<dbReference type="EMBL" id="CP009288">
    <property type="protein sequence ID" value="AIQ12290.1"/>
    <property type="molecule type" value="Genomic_DNA"/>
</dbReference>
<evidence type="ECO:0000256" key="6">
    <source>
        <dbReference type="ARBA" id="ARBA00023082"/>
    </source>
</evidence>
<evidence type="ECO:0000256" key="4">
    <source>
        <dbReference type="ARBA" id="ARBA00022695"/>
    </source>
</evidence>
<keyword evidence="6" id="KW-0731">Sigma factor</keyword>
<evidence type="ECO:0000313" key="12">
    <source>
        <dbReference type="Proteomes" id="UP000029409"/>
    </source>
</evidence>
<dbReference type="InterPro" id="IPR000394">
    <property type="entry name" value="RNA_pol_sigma_54"/>
</dbReference>
<evidence type="ECO:0000313" key="11">
    <source>
        <dbReference type="EMBL" id="AIQ12290.1"/>
    </source>
</evidence>
<proteinExistence type="inferred from homology"/>
<dbReference type="PROSITE" id="PS50044">
    <property type="entry name" value="SIGMA54_3"/>
    <property type="match status" value="1"/>
</dbReference>
<dbReference type="GO" id="GO:0000428">
    <property type="term" value="C:DNA-directed RNA polymerase complex"/>
    <property type="evidence" value="ECO:0007669"/>
    <property type="project" value="UniProtKB-KW"/>
</dbReference>
<feature type="domain" description="RNA polymerase sigma factor 54 core-binding" evidence="10">
    <location>
        <begin position="97"/>
        <end position="282"/>
    </location>
</feature>
<dbReference type="Pfam" id="PF00309">
    <property type="entry name" value="Sigma54_AID"/>
    <property type="match status" value="1"/>
</dbReference>
<evidence type="ECO:0000256" key="2">
    <source>
        <dbReference type="ARBA" id="ARBA00022478"/>
    </source>
</evidence>
<dbReference type="GO" id="GO:0001216">
    <property type="term" value="F:DNA-binding transcription activator activity"/>
    <property type="evidence" value="ECO:0007669"/>
    <property type="project" value="InterPro"/>
</dbReference>
<keyword evidence="3" id="KW-0808">Transferase</keyword>
<comment type="similarity">
    <text evidence="1">Belongs to the sigma-54 factor family.</text>
</comment>
<dbReference type="InterPro" id="IPR007046">
    <property type="entry name" value="RNA_pol_sigma_54_core-bd"/>
</dbReference>
<dbReference type="Gene3D" id="1.10.10.60">
    <property type="entry name" value="Homeodomain-like"/>
    <property type="match status" value="1"/>
</dbReference>
<protein>
    <submittedName>
        <fullName evidence="11">DNA-directed RNA polymerase subunit sigma</fullName>
    </submittedName>
</protein>
<dbReference type="PRINTS" id="PR00045">
    <property type="entry name" value="SIGMA54FCT"/>
</dbReference>
<dbReference type="PANTHER" id="PTHR32248">
    <property type="entry name" value="RNA POLYMERASE SIGMA-54 FACTOR"/>
    <property type="match status" value="1"/>
</dbReference>
<keyword evidence="2 11" id="KW-0240">DNA-directed RNA polymerase</keyword>
<evidence type="ECO:0000256" key="1">
    <source>
        <dbReference type="ARBA" id="ARBA00008798"/>
    </source>
</evidence>
<dbReference type="GO" id="GO:0016987">
    <property type="term" value="F:sigma factor activity"/>
    <property type="evidence" value="ECO:0007669"/>
    <property type="project" value="UniProtKB-KW"/>
</dbReference>
<evidence type="ECO:0000256" key="3">
    <source>
        <dbReference type="ARBA" id="ARBA00022679"/>
    </source>
</evidence>
<reference evidence="11 12" key="1">
    <citation type="submission" date="2014-08" db="EMBL/GenBank/DDBJ databases">
        <title>Comparative genomics of the Paenibacillus odorifer group.</title>
        <authorList>
            <person name="den Bakker H.C."/>
            <person name="Tsai Y.-C."/>
            <person name="Martin N."/>
            <person name="Korlach J."/>
            <person name="Wiedmann M."/>
        </authorList>
    </citation>
    <scope>NUCLEOTIDE SEQUENCE [LARGE SCALE GENOMIC DNA]</scope>
    <source>
        <strain evidence="11 12">DSM 1735</strain>
    </source>
</reference>
<evidence type="ECO:0000256" key="8">
    <source>
        <dbReference type="ARBA" id="ARBA00023163"/>
    </source>
</evidence>
<keyword evidence="12" id="KW-1185">Reference proteome</keyword>
<gene>
    <name evidence="11" type="ORF">PDUR_10440</name>
</gene>
<organism evidence="11 12">
    <name type="scientific">Paenibacillus durus</name>
    <name type="common">Paenibacillus azotofixans</name>
    <dbReference type="NCBI Taxonomy" id="44251"/>
    <lineage>
        <taxon>Bacteria</taxon>
        <taxon>Bacillati</taxon>
        <taxon>Bacillota</taxon>
        <taxon>Bacilli</taxon>
        <taxon>Bacillales</taxon>
        <taxon>Paenibacillaceae</taxon>
        <taxon>Paenibacillus</taxon>
    </lineage>
</organism>
<dbReference type="AlphaFoldDB" id="A0A089HNJ9"/>
<dbReference type="PANTHER" id="PTHR32248:SF4">
    <property type="entry name" value="RNA POLYMERASE SIGMA-54 FACTOR"/>
    <property type="match status" value="1"/>
</dbReference>
<keyword evidence="8" id="KW-0804">Transcription</keyword>
<dbReference type="PROSITE" id="PS00718">
    <property type="entry name" value="SIGMA54_2"/>
    <property type="match status" value="1"/>
</dbReference>
<dbReference type="Proteomes" id="UP000029409">
    <property type="component" value="Chromosome"/>
</dbReference>
<keyword evidence="7" id="KW-0238">DNA-binding</keyword>
<dbReference type="OrthoDB" id="9814402at2"/>
<dbReference type="GO" id="GO:0016779">
    <property type="term" value="F:nucleotidyltransferase activity"/>
    <property type="evidence" value="ECO:0007669"/>
    <property type="project" value="UniProtKB-KW"/>
</dbReference>
<dbReference type="eggNOG" id="COG1508">
    <property type="taxonomic scope" value="Bacteria"/>
</dbReference>
<dbReference type="PIRSF" id="PIRSF000774">
    <property type="entry name" value="RpoN"/>
    <property type="match status" value="1"/>
</dbReference>
<dbReference type="NCBIfam" id="TIGR02395">
    <property type="entry name" value="rpoN_sigma"/>
    <property type="match status" value="1"/>
</dbReference>
<feature type="domain" description="RNA polymerase sigma factor 54 DNA-binding" evidence="9">
    <location>
        <begin position="297"/>
        <end position="455"/>
    </location>
</feature>
<dbReference type="RefSeq" id="WP_042206151.1">
    <property type="nucleotide sequence ID" value="NZ_CP009288.1"/>
</dbReference>
<dbReference type="InterPro" id="IPR038709">
    <property type="entry name" value="RpoN_core-bd_sf"/>
</dbReference>
<dbReference type="KEGG" id="pdu:PDUR_10440"/>
<evidence type="ECO:0000256" key="7">
    <source>
        <dbReference type="ARBA" id="ARBA00023125"/>
    </source>
</evidence>
<dbReference type="Gene3D" id="1.10.10.1330">
    <property type="entry name" value="RNA polymerase sigma-54 factor, core-binding domain"/>
    <property type="match status" value="1"/>
</dbReference>
<evidence type="ECO:0000259" key="10">
    <source>
        <dbReference type="Pfam" id="PF04963"/>
    </source>
</evidence>
<dbReference type="Pfam" id="PF04963">
    <property type="entry name" value="Sigma54_CBD"/>
    <property type="match status" value="1"/>
</dbReference>
<evidence type="ECO:0000256" key="5">
    <source>
        <dbReference type="ARBA" id="ARBA00023015"/>
    </source>
</evidence>
<sequence length="456" mass="50924">MIQFGLKQEQTLKLAITPELRQAIQMLQYSSAELLSYLREQANDNPVIDLQETDLAVGIGAEPSAAQKDSKDYDDSRGGEGYAHSLSTQTFDLLAAMANPADTLYVHLKKQLGLIRGLTESEYRTALYLIGNLDEKGYLELDIDSDARLSGASEDEAQRMLALIQRFDPAGIAARSLEECLLLQLRRDGTGDGPIVLVVERHLGDLAANRLQKIADALGTGVQEVQRIADSIRRLNPRPGALFASQERQTVIADVTVDKIGGEYTVFVNETGAPRVSINAYYNRLLREQPNRDEACQYIHDRMAAASWLIKSLEQRRTTLLRVSRAVVEMQRDFFEHGIQGLKPLTQKEIAEQTGLHESTISRAVGNKYMQTPRGLFELKYFFTSSLASADGDAASSESVKLRIKAMIDGEDKRKPLSDQAITELLTQEGLELSRRTVAKYREEMRILSSAKRKRF</sequence>